<dbReference type="PANTHER" id="PTHR47360:SF1">
    <property type="entry name" value="ENDOPEPTIDASE NLPC-RELATED"/>
    <property type="match status" value="1"/>
</dbReference>
<dbReference type="GO" id="GO:0006508">
    <property type="term" value="P:proteolysis"/>
    <property type="evidence" value="ECO:0007669"/>
    <property type="project" value="UniProtKB-KW"/>
</dbReference>
<evidence type="ECO:0000313" key="8">
    <source>
        <dbReference type="Proteomes" id="UP000184232"/>
    </source>
</evidence>
<dbReference type="OrthoDB" id="9807055at2"/>
<keyword evidence="4 7" id="KW-0378">Hydrolase</keyword>
<dbReference type="Gene3D" id="3.90.1720.10">
    <property type="entry name" value="endopeptidase domain like (from Nostoc punctiforme)"/>
    <property type="match status" value="1"/>
</dbReference>
<name>A0A1M6DN30_9FLAO</name>
<comment type="similarity">
    <text evidence="1">Belongs to the peptidase C40 family.</text>
</comment>
<evidence type="ECO:0000256" key="5">
    <source>
        <dbReference type="ARBA" id="ARBA00022807"/>
    </source>
</evidence>
<evidence type="ECO:0000256" key="4">
    <source>
        <dbReference type="ARBA" id="ARBA00022801"/>
    </source>
</evidence>
<evidence type="ECO:0000256" key="3">
    <source>
        <dbReference type="ARBA" id="ARBA00022729"/>
    </source>
</evidence>
<keyword evidence="8" id="KW-1185">Reference proteome</keyword>
<dbReference type="InterPro" id="IPR052062">
    <property type="entry name" value="Murein_DD/LD_carboxypeptidase"/>
</dbReference>
<evidence type="ECO:0000256" key="2">
    <source>
        <dbReference type="ARBA" id="ARBA00022670"/>
    </source>
</evidence>
<dbReference type="InterPro" id="IPR000064">
    <property type="entry name" value="NLP_P60_dom"/>
</dbReference>
<reference evidence="7 8" key="1">
    <citation type="submission" date="2016-11" db="EMBL/GenBank/DDBJ databases">
        <authorList>
            <person name="Jaros S."/>
            <person name="Januszkiewicz K."/>
            <person name="Wedrychowicz H."/>
        </authorList>
    </citation>
    <scope>NUCLEOTIDE SEQUENCE [LARGE SCALE GENOMIC DNA]</scope>
    <source>
        <strain evidence="7 8">DSM 22807</strain>
    </source>
</reference>
<sequence>MIKRIFFIFLLATIITNCKSKSSIVTSKDEAVEKGIYSYNEKNSKTKVSKKSSSKSVNATRIQQDLIDDAKSNLGVKYRLGGTTKTGMDCSGLVFSTFENFDIKLPRTSIDMSRHGKKISINKAQPGDLIFFTTNGRNVINHVGIITEVTNDEIKFIHSSTSQGVIISSTADSYYGNTFAQINRVLN</sequence>
<dbReference type="InterPro" id="IPR038765">
    <property type="entry name" value="Papain-like_cys_pep_sf"/>
</dbReference>
<dbReference type="EMBL" id="FQZH01000001">
    <property type="protein sequence ID" value="SHI74697.1"/>
    <property type="molecule type" value="Genomic_DNA"/>
</dbReference>
<dbReference type="Pfam" id="PF00877">
    <property type="entry name" value="NLPC_P60"/>
    <property type="match status" value="1"/>
</dbReference>
<accession>A0A1M6DN30</accession>
<dbReference type="Proteomes" id="UP000184232">
    <property type="component" value="Unassembled WGS sequence"/>
</dbReference>
<evidence type="ECO:0000256" key="1">
    <source>
        <dbReference type="ARBA" id="ARBA00007074"/>
    </source>
</evidence>
<dbReference type="AlphaFoldDB" id="A0A1M6DN30"/>
<gene>
    <name evidence="7" type="ORF">SAMN05444337_0696</name>
</gene>
<dbReference type="STRING" id="683124.SAMN05444337_0696"/>
<proteinExistence type="inferred from homology"/>
<dbReference type="GO" id="GO:0008234">
    <property type="term" value="F:cysteine-type peptidase activity"/>
    <property type="evidence" value="ECO:0007669"/>
    <property type="project" value="UniProtKB-KW"/>
</dbReference>
<feature type="domain" description="NlpC/P60" evidence="6">
    <location>
        <begin position="60"/>
        <end position="186"/>
    </location>
</feature>
<keyword evidence="3" id="KW-0732">Signal</keyword>
<keyword evidence="2" id="KW-0645">Protease</keyword>
<protein>
    <submittedName>
        <fullName evidence="7">Cell wall-associated hydrolase, NlpC family</fullName>
    </submittedName>
</protein>
<evidence type="ECO:0000259" key="6">
    <source>
        <dbReference type="PROSITE" id="PS51935"/>
    </source>
</evidence>
<keyword evidence="5" id="KW-0788">Thiol protease</keyword>
<dbReference type="RefSeq" id="WP_084656804.1">
    <property type="nucleotide sequence ID" value="NZ_CP045292.1"/>
</dbReference>
<dbReference type="PANTHER" id="PTHR47360">
    <property type="entry name" value="MUREIN DD-ENDOPEPTIDASE MEPS/MUREIN LD-CARBOXYPEPTIDASE"/>
    <property type="match status" value="1"/>
</dbReference>
<evidence type="ECO:0000313" key="7">
    <source>
        <dbReference type="EMBL" id="SHI74697.1"/>
    </source>
</evidence>
<dbReference type="SUPFAM" id="SSF54001">
    <property type="entry name" value="Cysteine proteinases"/>
    <property type="match status" value="1"/>
</dbReference>
<dbReference type="PROSITE" id="PS51935">
    <property type="entry name" value="NLPC_P60"/>
    <property type="match status" value="1"/>
</dbReference>
<organism evidence="7 8">
    <name type="scientific">Flavobacterium haoranii</name>
    <dbReference type="NCBI Taxonomy" id="683124"/>
    <lineage>
        <taxon>Bacteria</taxon>
        <taxon>Pseudomonadati</taxon>
        <taxon>Bacteroidota</taxon>
        <taxon>Flavobacteriia</taxon>
        <taxon>Flavobacteriales</taxon>
        <taxon>Flavobacteriaceae</taxon>
        <taxon>Flavobacterium</taxon>
    </lineage>
</organism>